<accession>A0ABU6RJU6</accession>
<reference evidence="2 3" key="1">
    <citation type="journal article" date="2023" name="Plants (Basel)">
        <title>Bridging the Gap: Combining Genomics and Transcriptomics Approaches to Understand Stylosanthes scabra, an Orphan Legume from the Brazilian Caatinga.</title>
        <authorList>
            <person name="Ferreira-Neto J.R.C."/>
            <person name="da Silva M.D."/>
            <person name="Binneck E."/>
            <person name="de Melo N.F."/>
            <person name="da Silva R.H."/>
            <person name="de Melo A.L.T.M."/>
            <person name="Pandolfi V."/>
            <person name="Bustamante F.O."/>
            <person name="Brasileiro-Vidal A.C."/>
            <person name="Benko-Iseppon A.M."/>
        </authorList>
    </citation>
    <scope>NUCLEOTIDE SEQUENCE [LARGE SCALE GENOMIC DNA]</scope>
    <source>
        <tissue evidence="2">Leaves</tissue>
    </source>
</reference>
<sequence>MAKSYYLSNQGLNQVEYASDSGSDGYYICKEQTISYKNLEWQQRNLPDELFKILAQERNEIREVQKKTEVQLGLLIKLATLIVETLTNSSTSRQEDEVLAVTLKSGKQLEKPPLTTHHMPSEIPKEVYIQHGERNTQDMPEVVTTSPQQITTEDGRQTPLPYPVSTRRKRQAKTIDPQIVELLKNVEVTLPHRKLTSRFQQYASLNSQRRACVNIMPLSIYKMLPLNPLTKSSAKFVLADKSVTTVAGKAKDVLRRIGELDAFTGTFSFAIGAKRIHFNIKRMIREPVVNYVENCDDEIDKLVVEVRYEEEHHESKEISMTHQPPEEADKPPKEEEKGEGTLQEDKT</sequence>
<dbReference type="EMBL" id="JASCZI010030672">
    <property type="protein sequence ID" value="MED6124230.1"/>
    <property type="molecule type" value="Genomic_DNA"/>
</dbReference>
<gene>
    <name evidence="2" type="ORF">PIB30_057122</name>
</gene>
<evidence type="ECO:0000256" key="1">
    <source>
        <dbReference type="SAM" id="MobiDB-lite"/>
    </source>
</evidence>
<keyword evidence="3" id="KW-1185">Reference proteome</keyword>
<feature type="region of interest" description="Disordered" evidence="1">
    <location>
        <begin position="146"/>
        <end position="171"/>
    </location>
</feature>
<comment type="caution">
    <text evidence="2">The sequence shown here is derived from an EMBL/GenBank/DDBJ whole genome shotgun (WGS) entry which is preliminary data.</text>
</comment>
<feature type="region of interest" description="Disordered" evidence="1">
    <location>
        <begin position="312"/>
        <end position="347"/>
    </location>
</feature>
<evidence type="ECO:0000313" key="2">
    <source>
        <dbReference type="EMBL" id="MED6124230.1"/>
    </source>
</evidence>
<name>A0ABU6RJU6_9FABA</name>
<proteinExistence type="predicted"/>
<protein>
    <submittedName>
        <fullName evidence="2">Uncharacterized protein</fullName>
    </submittedName>
</protein>
<evidence type="ECO:0000313" key="3">
    <source>
        <dbReference type="Proteomes" id="UP001341840"/>
    </source>
</evidence>
<dbReference type="Proteomes" id="UP001341840">
    <property type="component" value="Unassembled WGS sequence"/>
</dbReference>
<organism evidence="2 3">
    <name type="scientific">Stylosanthes scabra</name>
    <dbReference type="NCBI Taxonomy" id="79078"/>
    <lineage>
        <taxon>Eukaryota</taxon>
        <taxon>Viridiplantae</taxon>
        <taxon>Streptophyta</taxon>
        <taxon>Embryophyta</taxon>
        <taxon>Tracheophyta</taxon>
        <taxon>Spermatophyta</taxon>
        <taxon>Magnoliopsida</taxon>
        <taxon>eudicotyledons</taxon>
        <taxon>Gunneridae</taxon>
        <taxon>Pentapetalae</taxon>
        <taxon>rosids</taxon>
        <taxon>fabids</taxon>
        <taxon>Fabales</taxon>
        <taxon>Fabaceae</taxon>
        <taxon>Papilionoideae</taxon>
        <taxon>50 kb inversion clade</taxon>
        <taxon>dalbergioids sensu lato</taxon>
        <taxon>Dalbergieae</taxon>
        <taxon>Pterocarpus clade</taxon>
        <taxon>Stylosanthes</taxon>
    </lineage>
</organism>